<dbReference type="SUPFAM" id="SSF53756">
    <property type="entry name" value="UDP-Glycosyltransferase/glycogen phosphorylase"/>
    <property type="match status" value="1"/>
</dbReference>
<keyword evidence="2" id="KW-1185">Reference proteome</keyword>
<dbReference type="AlphaFoldDB" id="A0A1G6XM64"/>
<dbReference type="STRING" id="530584.SAMN05421630_112133"/>
<name>A0A1G6XM64_9PSEU</name>
<protein>
    <submittedName>
        <fullName evidence="1">Uncharacterized protein</fullName>
    </submittedName>
</protein>
<evidence type="ECO:0000313" key="2">
    <source>
        <dbReference type="Proteomes" id="UP000199494"/>
    </source>
</evidence>
<organism evidence="1 2">
    <name type="scientific">Prauserella marina</name>
    <dbReference type="NCBI Taxonomy" id="530584"/>
    <lineage>
        <taxon>Bacteria</taxon>
        <taxon>Bacillati</taxon>
        <taxon>Actinomycetota</taxon>
        <taxon>Actinomycetes</taxon>
        <taxon>Pseudonocardiales</taxon>
        <taxon>Pseudonocardiaceae</taxon>
        <taxon>Prauserella</taxon>
    </lineage>
</organism>
<sequence>MVSDVRTWDTCTPQRRVLVVARTPAAVSRLADVTPLLLEDPRLEVTFVVDRGSAFSGAVDGRLTKAGALLLNWETAIRTRFDLALAASDNGDLGRILAPLVLLAHGAGYHRHSAAEPGAISGIRGSTLVESGRAVPHTVTLAHPDQLETVKAVHSELALRARVIGDPCLDRIIASLPLRRRYRRAFGASGTTVVTICSTWGPRSLFGRLRNLPETMVTALPSDAYRVVLVLHPNVWQRHGELQIRAWLRRATDAGLIVVPPEEGWRAALVAADLVVSDHGSLTCYATALNTPVLIAADGGAEVVDDSPLAELLALLPRLNPGAPLRAQLEETIARGAVGGDFPGRMFANQGRAAAILRTLMYDILELPESPGTASVRPLPSPAAAIIEPLAFDVAVKHLDRTGLTLERYPCGPATPPGFDHVAASEIAPDPGLIERAAVIWSADPHDDLPSALRWTTETLTRYPGARVAVTETADAVIAQLRSGETVTCHGGLSRAAAGSAIHRWSLTTRAARPGTVRVNIGATSATLTITT</sequence>
<proteinExistence type="predicted"/>
<dbReference type="EMBL" id="FMZE01000012">
    <property type="protein sequence ID" value="SDD78417.1"/>
    <property type="molecule type" value="Genomic_DNA"/>
</dbReference>
<dbReference type="Proteomes" id="UP000199494">
    <property type="component" value="Unassembled WGS sequence"/>
</dbReference>
<dbReference type="RefSeq" id="WP_091809702.1">
    <property type="nucleotide sequence ID" value="NZ_CP016353.1"/>
</dbReference>
<gene>
    <name evidence="1" type="ORF">SAMN05421630_112133</name>
</gene>
<accession>A0A1G6XM64</accession>
<dbReference type="OrthoDB" id="3661391at2"/>
<reference evidence="1 2" key="1">
    <citation type="submission" date="2016-10" db="EMBL/GenBank/DDBJ databases">
        <authorList>
            <person name="de Groot N.N."/>
        </authorList>
    </citation>
    <scope>NUCLEOTIDE SEQUENCE [LARGE SCALE GENOMIC DNA]</scope>
    <source>
        <strain evidence="1 2">CGMCC 4.5506</strain>
    </source>
</reference>
<evidence type="ECO:0000313" key="1">
    <source>
        <dbReference type="EMBL" id="SDD78417.1"/>
    </source>
</evidence>